<evidence type="ECO:0000259" key="7">
    <source>
        <dbReference type="Pfam" id="PF07980"/>
    </source>
</evidence>
<dbReference type="Proteomes" id="UP001213309">
    <property type="component" value="Unassembled WGS sequence"/>
</dbReference>
<evidence type="ECO:0000313" key="15">
    <source>
        <dbReference type="EMBL" id="RHE60205.1"/>
    </source>
</evidence>
<feature type="domain" description="RagB/SusD" evidence="7">
    <location>
        <begin position="289"/>
        <end position="604"/>
    </location>
</feature>
<evidence type="ECO:0000313" key="11">
    <source>
        <dbReference type="EMBL" id="KAB4123289.1"/>
    </source>
</evidence>
<keyword evidence="3 6" id="KW-0732">Signal</keyword>
<dbReference type="InterPro" id="IPR011990">
    <property type="entry name" value="TPR-like_helical_dom_sf"/>
</dbReference>
<reference evidence="19 20" key="3">
    <citation type="journal article" date="2019" name="Nat. Med.">
        <title>A library of human gut bacterial isolates paired with longitudinal multiomics data enables mechanistic microbiome research.</title>
        <authorList>
            <person name="Poyet M."/>
            <person name="Groussin M."/>
            <person name="Gibbons S.M."/>
            <person name="Avila-Pacheco J."/>
            <person name="Jiang X."/>
            <person name="Kearney S.M."/>
            <person name="Perrotta A.R."/>
            <person name="Berdy B."/>
            <person name="Zhao S."/>
            <person name="Lieberman T.D."/>
            <person name="Swanson P.K."/>
            <person name="Smith M."/>
            <person name="Roesemann S."/>
            <person name="Alexander J.E."/>
            <person name="Rich S.A."/>
            <person name="Livny J."/>
            <person name="Vlamakis H."/>
            <person name="Clish C."/>
            <person name="Bullock K."/>
            <person name="Deik A."/>
            <person name="Scott J."/>
            <person name="Pierce K.A."/>
            <person name="Xavier R.J."/>
            <person name="Alm E.J."/>
        </authorList>
    </citation>
    <scope>NUCLEOTIDE SEQUENCE [LARGE SCALE GENOMIC DNA]</scope>
    <source>
        <strain evidence="12 19">BIOML-A27</strain>
        <strain evidence="9 22">BIOML-A36</strain>
        <strain evidence="11 21">BIOML-A37</strain>
        <strain evidence="10 20">BIOML-A38</strain>
    </source>
</reference>
<name>A0A174SQE9_BACUN</name>
<reference evidence="17 18" key="2">
    <citation type="submission" date="2018-08" db="EMBL/GenBank/DDBJ databases">
        <title>A genome reference for cultivated species of the human gut microbiota.</title>
        <authorList>
            <person name="Zou Y."/>
            <person name="Xue W."/>
            <person name="Luo G."/>
        </authorList>
    </citation>
    <scope>NUCLEOTIDE SEQUENCE [LARGE SCALE GENOMIC DNA]</scope>
    <source>
        <strain evidence="15 18">AM27-46</strain>
        <strain evidence="14 17">OM03-4</strain>
    </source>
</reference>
<comment type="subcellular location">
    <subcellularLocation>
        <location evidence="1">Cell outer membrane</location>
    </subcellularLocation>
</comment>
<evidence type="ECO:0000313" key="13">
    <source>
        <dbReference type="EMBL" id="MDC1879799.1"/>
    </source>
</evidence>
<dbReference type="PROSITE" id="PS51257">
    <property type="entry name" value="PROKAR_LIPOPROTEIN"/>
    <property type="match status" value="1"/>
</dbReference>
<evidence type="ECO:0000313" key="10">
    <source>
        <dbReference type="EMBL" id="KAB4118069.1"/>
    </source>
</evidence>
<dbReference type="EMBL" id="QSKL01000005">
    <property type="protein sequence ID" value="RHE60205.1"/>
    <property type="molecule type" value="Genomic_DNA"/>
</dbReference>
<dbReference type="Proteomes" id="UP000095766">
    <property type="component" value="Unassembled WGS sequence"/>
</dbReference>
<dbReference type="GO" id="GO:0009279">
    <property type="term" value="C:cell outer membrane"/>
    <property type="evidence" value="ECO:0007669"/>
    <property type="project" value="UniProtKB-SubCell"/>
</dbReference>
<evidence type="ECO:0000313" key="19">
    <source>
        <dbReference type="Proteomes" id="UP000433928"/>
    </source>
</evidence>
<dbReference type="GeneID" id="99749852"/>
<sequence length="604" mass="68099">MKTKIFAVLALAAGLSSCSDFLDRPPMDQIENSADFYNSENNIRSTIYGWYDIYFTGYQSGWVKSDFFDGTNVANWVDDLAQKEATFFTNTAPATSADWSFANVRRINLVCDGLVNSTLPESVKNHWIGVARFFRGMEYARLVRMFGDVPYYDHVVDNTDEKALYKGRDSRDFVMDKVLEDLEFAADNVKEADGTDGLCVNRHVVNAFESRIMLFEGTWQKYREGNTELAKKYLEAAKTAANRVMSAQKYKISSDYKALTISLDLAGNPEMILYRSYVEGILTHAEMSWQSEQTLGNGPSKDLVDSYLTTNGLPIHQDGNTVFKGDKVFKDEMTDRDPRLAANIDLEGVRLNGIAGAVYGIGGYFGTRFVNEDLFNTAAGQSNTNTTDAPIMKLNEVLLNYLEAAAELNDMGAYTLSQKDLDITINEIRKRASVNMPAVTLSGKNFSVNGVIINDPDRDLGNSEVVGDYEVSPILWEVRRERRIELVYEGIRFDDIRRWGKLHYADMKINKKLNLGAWLDKEAYLKEYNQANGTSYTIDDLKDILLDREGNSGYIKPIQVSSLLRTYGEKDYLYPIPTGQISLYNSKSEQLGDSSIKLEQNPGW</sequence>
<reference evidence="8 16" key="1">
    <citation type="submission" date="2015-09" db="EMBL/GenBank/DDBJ databases">
        <authorList>
            <consortium name="Pathogen Informatics"/>
        </authorList>
    </citation>
    <scope>NUCLEOTIDE SEQUENCE [LARGE SCALE GENOMIC DNA]</scope>
    <source>
        <strain evidence="8 16">2789STDY5834898</strain>
    </source>
</reference>
<dbReference type="Proteomes" id="UP000284640">
    <property type="component" value="Unassembled WGS sequence"/>
</dbReference>
<evidence type="ECO:0000256" key="3">
    <source>
        <dbReference type="ARBA" id="ARBA00022729"/>
    </source>
</evidence>
<evidence type="ECO:0000313" key="9">
    <source>
        <dbReference type="EMBL" id="KAB4109914.1"/>
    </source>
</evidence>
<dbReference type="Proteomes" id="UP000260759">
    <property type="component" value="Unassembled WGS sequence"/>
</dbReference>
<evidence type="ECO:0000256" key="5">
    <source>
        <dbReference type="ARBA" id="ARBA00023237"/>
    </source>
</evidence>
<evidence type="ECO:0000313" key="16">
    <source>
        <dbReference type="Proteomes" id="UP000095766"/>
    </source>
</evidence>
<dbReference type="EMBL" id="QSVA01000006">
    <property type="protein sequence ID" value="RGN94667.1"/>
    <property type="molecule type" value="Genomic_DNA"/>
</dbReference>
<keyword evidence="5" id="KW-0998">Cell outer membrane</keyword>
<evidence type="ECO:0000313" key="22">
    <source>
        <dbReference type="Proteomes" id="UP000441711"/>
    </source>
</evidence>
<dbReference type="RefSeq" id="WP_005824929.1">
    <property type="nucleotide sequence ID" value="NZ_BAABYI010000001.1"/>
</dbReference>
<evidence type="ECO:0000313" key="17">
    <source>
        <dbReference type="Proteomes" id="UP000260759"/>
    </source>
</evidence>
<comment type="similarity">
    <text evidence="2">Belongs to the SusD family.</text>
</comment>
<dbReference type="InterPro" id="IPR012944">
    <property type="entry name" value="SusD_RagB_dom"/>
</dbReference>
<organism evidence="8 16">
    <name type="scientific">Bacteroides uniformis</name>
    <dbReference type="NCBI Taxonomy" id="820"/>
    <lineage>
        <taxon>Bacteria</taxon>
        <taxon>Pseudomonadati</taxon>
        <taxon>Bacteroidota</taxon>
        <taxon>Bacteroidia</taxon>
        <taxon>Bacteroidales</taxon>
        <taxon>Bacteroidaceae</taxon>
        <taxon>Bacteroides</taxon>
    </lineage>
</organism>
<dbReference type="SUPFAM" id="SSF48452">
    <property type="entry name" value="TPR-like"/>
    <property type="match status" value="1"/>
</dbReference>
<gene>
    <name evidence="15" type="ORF">DW729_09215</name>
    <name evidence="14" type="ORF">DXB37_08915</name>
    <name evidence="8" type="ORF">ERS852510_02892</name>
    <name evidence="12" type="ORF">GAQ59_07475</name>
    <name evidence="9" type="ORF">GAQ70_08730</name>
    <name evidence="10" type="ORF">GAQ72_06685</name>
    <name evidence="11" type="ORF">GAQ75_14725</name>
    <name evidence="13" type="ORF">POZ24_07130</name>
</gene>
<evidence type="ECO:0000313" key="12">
    <source>
        <dbReference type="EMBL" id="KAB4170820.1"/>
    </source>
</evidence>
<evidence type="ECO:0000313" key="20">
    <source>
        <dbReference type="Proteomes" id="UP000434462"/>
    </source>
</evidence>
<evidence type="ECO:0000313" key="21">
    <source>
        <dbReference type="Proteomes" id="UP000438773"/>
    </source>
</evidence>
<dbReference type="EMBL" id="WCUQ01000008">
    <property type="protein sequence ID" value="KAB4123289.1"/>
    <property type="molecule type" value="Genomic_DNA"/>
</dbReference>
<dbReference type="EMBL" id="WCUP01000005">
    <property type="protein sequence ID" value="KAB4109914.1"/>
    <property type="molecule type" value="Genomic_DNA"/>
</dbReference>
<evidence type="ECO:0000256" key="4">
    <source>
        <dbReference type="ARBA" id="ARBA00023136"/>
    </source>
</evidence>
<keyword evidence="4" id="KW-0472">Membrane</keyword>
<proteinExistence type="inferred from homology"/>
<evidence type="ECO:0000256" key="6">
    <source>
        <dbReference type="SAM" id="SignalP"/>
    </source>
</evidence>
<dbReference type="EMBL" id="WCUG01000006">
    <property type="protein sequence ID" value="KAB4170820.1"/>
    <property type="molecule type" value="Genomic_DNA"/>
</dbReference>
<evidence type="ECO:0000313" key="18">
    <source>
        <dbReference type="Proteomes" id="UP000284640"/>
    </source>
</evidence>
<protein>
    <submittedName>
        <fullName evidence="8">RagB/SusD domain protein</fullName>
    </submittedName>
    <submittedName>
        <fullName evidence="9">RagB/SusD family nutrient uptake outer membrane protein</fullName>
    </submittedName>
</protein>
<dbReference type="Proteomes" id="UP000434462">
    <property type="component" value="Unassembled WGS sequence"/>
</dbReference>
<evidence type="ECO:0000313" key="14">
    <source>
        <dbReference type="EMBL" id="RGN94667.1"/>
    </source>
</evidence>
<dbReference type="Pfam" id="PF07980">
    <property type="entry name" value="SusD_RagB"/>
    <property type="match status" value="1"/>
</dbReference>
<evidence type="ECO:0000313" key="8">
    <source>
        <dbReference type="EMBL" id="CUP99852.1"/>
    </source>
</evidence>
<evidence type="ECO:0000256" key="2">
    <source>
        <dbReference type="ARBA" id="ARBA00006275"/>
    </source>
</evidence>
<dbReference type="Gene3D" id="1.25.40.390">
    <property type="match status" value="1"/>
</dbReference>
<evidence type="ECO:0000256" key="1">
    <source>
        <dbReference type="ARBA" id="ARBA00004442"/>
    </source>
</evidence>
<dbReference type="EMBL" id="CZAO01000013">
    <property type="protein sequence ID" value="CUP99852.1"/>
    <property type="molecule type" value="Genomic_DNA"/>
</dbReference>
<accession>A0A174SQE9</accession>
<dbReference type="EMBL" id="WCUR01000014">
    <property type="protein sequence ID" value="KAB4118069.1"/>
    <property type="molecule type" value="Genomic_DNA"/>
</dbReference>
<feature type="chain" id="PRO_5042683649" evidence="6">
    <location>
        <begin position="23"/>
        <end position="604"/>
    </location>
</feature>
<dbReference type="Proteomes" id="UP000433928">
    <property type="component" value="Unassembled WGS sequence"/>
</dbReference>
<dbReference type="Proteomes" id="UP000438773">
    <property type="component" value="Unassembled WGS sequence"/>
</dbReference>
<dbReference type="EMBL" id="JAQNSG010000005">
    <property type="protein sequence ID" value="MDC1879799.1"/>
    <property type="molecule type" value="Genomic_DNA"/>
</dbReference>
<feature type="signal peptide" evidence="6">
    <location>
        <begin position="1"/>
        <end position="22"/>
    </location>
</feature>
<dbReference type="Proteomes" id="UP000441711">
    <property type="component" value="Unassembled WGS sequence"/>
</dbReference>
<reference evidence="13" key="4">
    <citation type="submission" date="2022-10" db="EMBL/GenBank/DDBJ databases">
        <title>Human gut microbiome strain richness.</title>
        <authorList>
            <person name="Chen-Liaw A."/>
        </authorList>
    </citation>
    <scope>NUCLEOTIDE SEQUENCE</scope>
    <source>
        <strain evidence="13">1001713st2_A4_1001713B170214_170313</strain>
    </source>
</reference>
<dbReference type="AlphaFoldDB" id="A0A174SQE9"/>